<feature type="region of interest" description="Disordered" evidence="4">
    <location>
        <begin position="185"/>
        <end position="220"/>
    </location>
</feature>
<reference evidence="6 7" key="1">
    <citation type="submission" date="2024-04" db="EMBL/GenBank/DDBJ databases">
        <title>Phyllosticta paracitricarpa is synonymous to the EU quarantine fungus P. citricarpa based on phylogenomic analyses.</title>
        <authorList>
            <consortium name="Lawrence Berkeley National Laboratory"/>
            <person name="Van ingen-buijs V.A."/>
            <person name="Van westerhoven A.C."/>
            <person name="Haridas S."/>
            <person name="Skiadas P."/>
            <person name="Martin F."/>
            <person name="Groenewald J.Z."/>
            <person name="Crous P.W."/>
            <person name="Seidl M.F."/>
        </authorList>
    </citation>
    <scope>NUCLEOTIDE SEQUENCE [LARGE SCALE GENOMIC DNA]</scope>
    <source>
        <strain evidence="6 7">CPC 17464</strain>
    </source>
</reference>
<dbReference type="Pfam" id="PF00072">
    <property type="entry name" value="Response_reg"/>
    <property type="match status" value="1"/>
</dbReference>
<evidence type="ECO:0000256" key="1">
    <source>
        <dbReference type="ARBA" id="ARBA00022553"/>
    </source>
</evidence>
<organism evidence="6 7">
    <name type="scientific">Phyllosticta citribraziliensis</name>
    <dbReference type="NCBI Taxonomy" id="989973"/>
    <lineage>
        <taxon>Eukaryota</taxon>
        <taxon>Fungi</taxon>
        <taxon>Dikarya</taxon>
        <taxon>Ascomycota</taxon>
        <taxon>Pezizomycotina</taxon>
        <taxon>Dothideomycetes</taxon>
        <taxon>Dothideomycetes incertae sedis</taxon>
        <taxon>Botryosphaeriales</taxon>
        <taxon>Phyllostictaceae</taxon>
        <taxon>Phyllosticta</taxon>
    </lineage>
</organism>
<evidence type="ECO:0000256" key="4">
    <source>
        <dbReference type="SAM" id="MobiDB-lite"/>
    </source>
</evidence>
<comment type="caution">
    <text evidence="6">The sequence shown here is derived from an EMBL/GenBank/DDBJ whole genome shotgun (WGS) entry which is preliminary data.</text>
</comment>
<feature type="modified residue" description="4-aspartylphosphate" evidence="3">
    <location>
        <position position="115"/>
    </location>
</feature>
<evidence type="ECO:0000256" key="3">
    <source>
        <dbReference type="PROSITE-ProRule" id="PRU00169"/>
    </source>
</evidence>
<keyword evidence="2" id="KW-0902">Two-component regulatory system</keyword>
<feature type="compositionally biased region" description="Acidic residues" evidence="4">
    <location>
        <begin position="207"/>
        <end position="220"/>
    </location>
</feature>
<dbReference type="PANTHER" id="PTHR45339">
    <property type="entry name" value="HYBRID SIGNAL TRANSDUCTION HISTIDINE KINASE J"/>
    <property type="match status" value="1"/>
</dbReference>
<dbReference type="CDD" id="cd17546">
    <property type="entry name" value="REC_hyHK_CKI1_RcsC-like"/>
    <property type="match status" value="1"/>
</dbReference>
<dbReference type="Proteomes" id="UP001360953">
    <property type="component" value="Unassembled WGS sequence"/>
</dbReference>
<protein>
    <recommendedName>
        <fullName evidence="5">Response regulatory domain-containing protein</fullName>
    </recommendedName>
</protein>
<name>A0ABR1LIK9_9PEZI</name>
<keyword evidence="1 3" id="KW-0597">Phosphoprotein</keyword>
<dbReference type="RefSeq" id="XP_066653768.1">
    <property type="nucleotide sequence ID" value="XM_066800778.1"/>
</dbReference>
<dbReference type="Gene3D" id="3.40.50.2300">
    <property type="match status" value="1"/>
</dbReference>
<gene>
    <name evidence="6" type="ORF">J3D65DRAFT_629852</name>
</gene>
<proteinExistence type="predicted"/>
<dbReference type="InterPro" id="IPR001789">
    <property type="entry name" value="Sig_transdc_resp-reg_receiver"/>
</dbReference>
<dbReference type="PANTHER" id="PTHR45339:SF1">
    <property type="entry name" value="HYBRID SIGNAL TRANSDUCTION HISTIDINE KINASE J"/>
    <property type="match status" value="1"/>
</dbReference>
<feature type="domain" description="Response regulatory" evidence="5">
    <location>
        <begin position="38"/>
        <end position="185"/>
    </location>
</feature>
<dbReference type="PROSITE" id="PS50110">
    <property type="entry name" value="RESPONSE_REGULATORY"/>
    <property type="match status" value="1"/>
</dbReference>
<dbReference type="SUPFAM" id="SSF52172">
    <property type="entry name" value="CheY-like"/>
    <property type="match status" value="1"/>
</dbReference>
<dbReference type="EMBL" id="JBBPEH010000008">
    <property type="protein sequence ID" value="KAK7535043.1"/>
    <property type="molecule type" value="Genomic_DNA"/>
</dbReference>
<evidence type="ECO:0000259" key="5">
    <source>
        <dbReference type="PROSITE" id="PS50110"/>
    </source>
</evidence>
<evidence type="ECO:0000313" key="6">
    <source>
        <dbReference type="EMBL" id="KAK7535043.1"/>
    </source>
</evidence>
<evidence type="ECO:0000256" key="2">
    <source>
        <dbReference type="ARBA" id="ARBA00023012"/>
    </source>
</evidence>
<keyword evidence="7" id="KW-1185">Reference proteome</keyword>
<accession>A0ABR1LIK9</accession>
<evidence type="ECO:0000313" key="7">
    <source>
        <dbReference type="Proteomes" id="UP001360953"/>
    </source>
</evidence>
<dbReference type="GeneID" id="92033684"/>
<sequence>MRNRLLLPCNSLPQKKTCGSFGSVDNRINLSVRYYPAKETSIPPSADSDQLLTAFMKKYRFAYSEATNGLEAVEKYKRDDGRFDYILMGSSSPSPISPFPAMPRPQLTPTHQPLDLTMPVMDGLTATREIRRFELRAHCAPATVIALTGLANAATRVEALSSGVNYFLTKPVRFQALYAMLSDGGGRAGEKRESDGLGAGLVRENAWEEEEDGGGGEDGG</sequence>
<dbReference type="SMART" id="SM00448">
    <property type="entry name" value="REC"/>
    <property type="match status" value="1"/>
</dbReference>
<dbReference type="InterPro" id="IPR011006">
    <property type="entry name" value="CheY-like_superfamily"/>
</dbReference>